<feature type="transmembrane region" description="Helical" evidence="8">
    <location>
        <begin position="189"/>
        <end position="213"/>
    </location>
</feature>
<dbReference type="PANTHER" id="PTHR10010:SF46">
    <property type="entry name" value="SODIUM-DEPENDENT PHOSPHATE TRANSPORT PROTEIN 2B"/>
    <property type="match status" value="1"/>
</dbReference>
<feature type="transmembrane region" description="Helical" evidence="8">
    <location>
        <begin position="125"/>
        <end position="150"/>
    </location>
</feature>
<evidence type="ECO:0000256" key="1">
    <source>
        <dbReference type="ARBA" id="ARBA00004424"/>
    </source>
</evidence>
<dbReference type="OMA" id="HDCFNIL"/>
<keyword evidence="6 8" id="KW-0472">Membrane</keyword>
<keyword evidence="3" id="KW-1003">Cell membrane</keyword>
<feature type="transmembrane region" description="Helical" evidence="8">
    <location>
        <begin position="261"/>
        <end position="280"/>
    </location>
</feature>
<dbReference type="InterPro" id="IPR003841">
    <property type="entry name" value="Na/Pi_transpt"/>
</dbReference>
<feature type="transmembrane region" description="Helical" evidence="8">
    <location>
        <begin position="233"/>
        <end position="255"/>
    </location>
</feature>
<comment type="caution">
    <text evidence="9">The sequence shown here is derived from an EMBL/GenBank/DDBJ whole genome shotgun (WGS) entry which is preliminary data.</text>
</comment>
<evidence type="ECO:0000256" key="3">
    <source>
        <dbReference type="ARBA" id="ARBA00022475"/>
    </source>
</evidence>
<evidence type="ECO:0000256" key="6">
    <source>
        <dbReference type="ARBA" id="ARBA00023136"/>
    </source>
</evidence>
<feature type="transmembrane region" description="Helical" evidence="8">
    <location>
        <begin position="16"/>
        <end position="37"/>
    </location>
</feature>
<evidence type="ECO:0000313" key="10">
    <source>
        <dbReference type="Proteomes" id="UP000094527"/>
    </source>
</evidence>
<comment type="subcellular location">
    <subcellularLocation>
        <location evidence="1">Apical cell membrane</location>
        <topology evidence="1">Multi-pass membrane protein</topology>
    </subcellularLocation>
</comment>
<dbReference type="GO" id="GO:0044341">
    <property type="term" value="P:sodium-dependent phosphate transport"/>
    <property type="evidence" value="ECO:0007669"/>
    <property type="project" value="InterPro"/>
</dbReference>
<reference evidence="9 10" key="1">
    <citation type="journal article" date="2016" name="Genome Biol. Evol.">
        <title>Gene Family Evolution Reflects Adaptation to Soil Environmental Stressors in the Genome of the Collembolan Orchesella cincta.</title>
        <authorList>
            <person name="Faddeeva-Vakhrusheva A."/>
            <person name="Derks M.F."/>
            <person name="Anvar S.Y."/>
            <person name="Agamennone V."/>
            <person name="Suring W."/>
            <person name="Smit S."/>
            <person name="van Straalen N.M."/>
            <person name="Roelofs D."/>
        </authorList>
    </citation>
    <scope>NUCLEOTIDE SEQUENCE [LARGE SCALE GENOMIC DNA]</scope>
    <source>
        <tissue evidence="9">Mixed pool</tissue>
    </source>
</reference>
<evidence type="ECO:0000256" key="8">
    <source>
        <dbReference type="SAM" id="Phobius"/>
    </source>
</evidence>
<name>A0A1D2N5E7_ORCCI</name>
<dbReference type="EMBL" id="LJIJ01000229">
    <property type="protein sequence ID" value="ODN00166.1"/>
    <property type="molecule type" value="Genomic_DNA"/>
</dbReference>
<feature type="compositionally biased region" description="Basic and acidic residues" evidence="7">
    <location>
        <begin position="328"/>
        <end position="345"/>
    </location>
</feature>
<dbReference type="AlphaFoldDB" id="A0A1D2N5E7"/>
<sequence length="371" mass="42672">MSAMLQVDHRNRFRRAFAAATIHDMFNWCTTLVLLPLESLTGYLYHLSDFIVREISNGELQNSTTEVRILKALTGPLTKKIVRIDKKVVAGWIHPNETIREMAKQQSMISRKGGTLFDDILWSDIAIGLVVVVGSFVTLFFCLIILVKILNSILKGLTLTRFCMKLHTSSNIGTTTTGIIAALAQTNNFFPSLQVALCHFLFNFTGVLLFFPFPCMRFPIRMAKSLGNTTAEYRWFAIVYIVMLFFLFPLLFMGLAFAGNIYVLSAVIILVTCFLFVVTINDLRQYPRFLPKFFHTWKWLPLWLRSLEPYDNNLSKFIWCRRLQKRSSMDDEKSAKLSTVEKEEKDTEDNDEEARIILEANTEENARKDTV</sequence>
<dbReference type="GO" id="GO:0016324">
    <property type="term" value="C:apical plasma membrane"/>
    <property type="evidence" value="ECO:0007669"/>
    <property type="project" value="UniProtKB-SubCell"/>
</dbReference>
<dbReference type="OrthoDB" id="76259at2759"/>
<organism evidence="9 10">
    <name type="scientific">Orchesella cincta</name>
    <name type="common">Springtail</name>
    <name type="synonym">Podura cincta</name>
    <dbReference type="NCBI Taxonomy" id="48709"/>
    <lineage>
        <taxon>Eukaryota</taxon>
        <taxon>Metazoa</taxon>
        <taxon>Ecdysozoa</taxon>
        <taxon>Arthropoda</taxon>
        <taxon>Hexapoda</taxon>
        <taxon>Collembola</taxon>
        <taxon>Entomobryomorpha</taxon>
        <taxon>Entomobryoidea</taxon>
        <taxon>Orchesellidae</taxon>
        <taxon>Orchesellinae</taxon>
        <taxon>Orchesella</taxon>
    </lineage>
</organism>
<comment type="similarity">
    <text evidence="2">Belongs to the SLC34A transporter family.</text>
</comment>
<proteinExistence type="inferred from homology"/>
<evidence type="ECO:0000256" key="5">
    <source>
        <dbReference type="ARBA" id="ARBA00022989"/>
    </source>
</evidence>
<gene>
    <name evidence="9" type="ORF">Ocin01_06516</name>
</gene>
<dbReference type="GO" id="GO:0005436">
    <property type="term" value="F:sodium:phosphate symporter activity"/>
    <property type="evidence" value="ECO:0007669"/>
    <property type="project" value="InterPro"/>
</dbReference>
<evidence type="ECO:0000256" key="2">
    <source>
        <dbReference type="ARBA" id="ARBA00005808"/>
    </source>
</evidence>
<dbReference type="Proteomes" id="UP000094527">
    <property type="component" value="Unassembled WGS sequence"/>
</dbReference>
<keyword evidence="5 8" id="KW-1133">Transmembrane helix</keyword>
<feature type="transmembrane region" description="Helical" evidence="8">
    <location>
        <begin position="162"/>
        <end position="183"/>
    </location>
</feature>
<keyword evidence="4 8" id="KW-0812">Transmembrane</keyword>
<accession>A0A1D2N5E7</accession>
<keyword evidence="10" id="KW-1185">Reference proteome</keyword>
<protein>
    <submittedName>
        <fullName evidence="9">Sodium-dependent phosphate transport protein 2A</fullName>
    </submittedName>
</protein>
<evidence type="ECO:0000256" key="7">
    <source>
        <dbReference type="SAM" id="MobiDB-lite"/>
    </source>
</evidence>
<dbReference type="STRING" id="48709.A0A1D2N5E7"/>
<evidence type="ECO:0000313" key="9">
    <source>
        <dbReference type="EMBL" id="ODN00166.1"/>
    </source>
</evidence>
<feature type="region of interest" description="Disordered" evidence="7">
    <location>
        <begin position="328"/>
        <end position="371"/>
    </location>
</feature>
<dbReference type="PANTHER" id="PTHR10010">
    <property type="entry name" value="SOLUTE CARRIER FAMILY 34 SODIUM PHOSPHATE , MEMBER 2-RELATED"/>
    <property type="match status" value="1"/>
</dbReference>
<evidence type="ECO:0000256" key="4">
    <source>
        <dbReference type="ARBA" id="ARBA00022692"/>
    </source>
</evidence>